<dbReference type="RefSeq" id="WP_343821301.1">
    <property type="nucleotide sequence ID" value="NZ_BAAAFN010000015.1"/>
</dbReference>
<comment type="caution">
    <text evidence="8">The sequence shown here is derived from an EMBL/GenBank/DDBJ whole genome shotgun (WGS) entry which is preliminary data.</text>
</comment>
<comment type="similarity">
    <text evidence="2">Belongs to the EamA transporter family.</text>
</comment>
<gene>
    <name evidence="8" type="ORF">GCM10009125_20950</name>
</gene>
<evidence type="ECO:0000259" key="7">
    <source>
        <dbReference type="Pfam" id="PF00892"/>
    </source>
</evidence>
<keyword evidence="5 6" id="KW-0472">Membrane</keyword>
<evidence type="ECO:0000256" key="5">
    <source>
        <dbReference type="ARBA" id="ARBA00023136"/>
    </source>
</evidence>
<evidence type="ECO:0000256" key="2">
    <source>
        <dbReference type="ARBA" id="ARBA00007362"/>
    </source>
</evidence>
<dbReference type="SUPFAM" id="SSF103481">
    <property type="entry name" value="Multidrug resistance efflux transporter EmrE"/>
    <property type="match status" value="2"/>
</dbReference>
<dbReference type="InterPro" id="IPR050638">
    <property type="entry name" value="AA-Vitamin_Transporters"/>
</dbReference>
<proteinExistence type="inferred from homology"/>
<sequence>MTTARSDLLLTASAPAIWGSTYIVTTELLPGFSPMTVALLRALPAGLLLLLIVRRLPAGIWWLRSLVLGALNISIFLSLLFVAAYRLPGGVAATVGAIQPLLVALLAPALLGSPLRPAALVSALAGIGGVGLLVLTPDAALDGLGIAAGLAGAASMALGNILARRWKASVPMLTMTAWQLSLGGLLLIPLALAFDPMPPAPTAANGLGLAWLSLVGAALTYALWFRGIGRLSPVLVSSLLFLSPLTAVLLGWLFLGQSLTLPQAAGVAVIAGSLWLSSRQAGAGAR</sequence>
<dbReference type="InterPro" id="IPR037185">
    <property type="entry name" value="EmrE-like"/>
</dbReference>
<feature type="domain" description="EamA" evidence="7">
    <location>
        <begin position="9"/>
        <end position="134"/>
    </location>
</feature>
<feature type="transmembrane region" description="Helical" evidence="6">
    <location>
        <begin position="91"/>
        <end position="111"/>
    </location>
</feature>
<keyword evidence="3 6" id="KW-0812">Transmembrane</keyword>
<evidence type="ECO:0000313" key="9">
    <source>
        <dbReference type="Proteomes" id="UP001501176"/>
    </source>
</evidence>
<feature type="transmembrane region" description="Helical" evidence="6">
    <location>
        <begin position="231"/>
        <end position="255"/>
    </location>
</feature>
<accession>A0ABN0TW81</accession>
<dbReference type="Proteomes" id="UP001501176">
    <property type="component" value="Unassembled WGS sequence"/>
</dbReference>
<name>A0ABN0TW81_9BURK</name>
<protein>
    <submittedName>
        <fullName evidence="8">EamA family transporter</fullName>
    </submittedName>
</protein>
<evidence type="ECO:0000313" key="8">
    <source>
        <dbReference type="EMBL" id="GAA0231747.1"/>
    </source>
</evidence>
<dbReference type="PANTHER" id="PTHR32322:SF2">
    <property type="entry name" value="EAMA DOMAIN-CONTAINING PROTEIN"/>
    <property type="match status" value="1"/>
</dbReference>
<evidence type="ECO:0000256" key="4">
    <source>
        <dbReference type="ARBA" id="ARBA00022989"/>
    </source>
</evidence>
<comment type="subcellular location">
    <subcellularLocation>
        <location evidence="1">Membrane</location>
        <topology evidence="1">Multi-pass membrane protein</topology>
    </subcellularLocation>
</comment>
<keyword evidence="9" id="KW-1185">Reference proteome</keyword>
<feature type="transmembrane region" description="Helical" evidence="6">
    <location>
        <begin position="118"/>
        <end position="137"/>
    </location>
</feature>
<dbReference type="InterPro" id="IPR000620">
    <property type="entry name" value="EamA_dom"/>
</dbReference>
<reference evidence="8 9" key="1">
    <citation type="journal article" date="2019" name="Int. J. Syst. Evol. Microbiol.">
        <title>The Global Catalogue of Microorganisms (GCM) 10K type strain sequencing project: providing services to taxonomists for standard genome sequencing and annotation.</title>
        <authorList>
            <consortium name="The Broad Institute Genomics Platform"/>
            <consortium name="The Broad Institute Genome Sequencing Center for Infectious Disease"/>
            <person name="Wu L."/>
            <person name="Ma J."/>
        </authorList>
    </citation>
    <scope>NUCLEOTIDE SEQUENCE [LARGE SCALE GENOMIC DNA]</scope>
    <source>
        <strain evidence="8 9">JCM 16240</strain>
    </source>
</reference>
<evidence type="ECO:0000256" key="3">
    <source>
        <dbReference type="ARBA" id="ARBA00022692"/>
    </source>
</evidence>
<feature type="transmembrane region" description="Helical" evidence="6">
    <location>
        <begin position="65"/>
        <end position="85"/>
    </location>
</feature>
<feature type="transmembrane region" description="Helical" evidence="6">
    <location>
        <begin position="35"/>
        <end position="53"/>
    </location>
</feature>
<dbReference type="EMBL" id="BAAAFN010000015">
    <property type="protein sequence ID" value="GAA0231747.1"/>
    <property type="molecule type" value="Genomic_DNA"/>
</dbReference>
<feature type="transmembrane region" description="Helical" evidence="6">
    <location>
        <begin position="175"/>
        <end position="194"/>
    </location>
</feature>
<feature type="transmembrane region" description="Helical" evidence="6">
    <location>
        <begin position="206"/>
        <end position="224"/>
    </location>
</feature>
<dbReference type="PANTHER" id="PTHR32322">
    <property type="entry name" value="INNER MEMBRANE TRANSPORTER"/>
    <property type="match status" value="1"/>
</dbReference>
<evidence type="ECO:0000256" key="6">
    <source>
        <dbReference type="SAM" id="Phobius"/>
    </source>
</evidence>
<feature type="transmembrane region" description="Helical" evidence="6">
    <location>
        <begin position="261"/>
        <end position="278"/>
    </location>
</feature>
<keyword evidence="4 6" id="KW-1133">Transmembrane helix</keyword>
<dbReference type="Pfam" id="PF00892">
    <property type="entry name" value="EamA"/>
    <property type="match status" value="2"/>
</dbReference>
<evidence type="ECO:0000256" key="1">
    <source>
        <dbReference type="ARBA" id="ARBA00004141"/>
    </source>
</evidence>
<feature type="domain" description="EamA" evidence="7">
    <location>
        <begin position="144"/>
        <end position="278"/>
    </location>
</feature>
<organism evidence="8 9">
    <name type="scientific">Castellaniella daejeonensis</name>
    <dbReference type="NCBI Taxonomy" id="659013"/>
    <lineage>
        <taxon>Bacteria</taxon>
        <taxon>Pseudomonadati</taxon>
        <taxon>Pseudomonadota</taxon>
        <taxon>Betaproteobacteria</taxon>
        <taxon>Burkholderiales</taxon>
        <taxon>Alcaligenaceae</taxon>
        <taxon>Castellaniella</taxon>
    </lineage>
</organism>
<feature type="transmembrane region" description="Helical" evidence="6">
    <location>
        <begin position="143"/>
        <end position="163"/>
    </location>
</feature>